<dbReference type="InterPro" id="IPR001753">
    <property type="entry name" value="Enoyl-CoA_hydra/iso"/>
</dbReference>
<dbReference type="CDD" id="cd06558">
    <property type="entry name" value="crotonase-like"/>
    <property type="match status" value="1"/>
</dbReference>
<evidence type="ECO:0000313" key="3">
    <source>
        <dbReference type="EMBL" id="CAE0693274.1"/>
    </source>
</evidence>
<dbReference type="SUPFAM" id="SSF52096">
    <property type="entry name" value="ClpP/crotonase"/>
    <property type="match status" value="1"/>
</dbReference>
<dbReference type="EMBL" id="HBIW01010218">
    <property type="protein sequence ID" value="CAE0693274.1"/>
    <property type="molecule type" value="Transcribed_RNA"/>
</dbReference>
<comment type="similarity">
    <text evidence="1 2">Belongs to the enoyl-CoA hydratase/isomerase family.</text>
</comment>
<organism evidence="3">
    <name type="scientific">Pelagomonas calceolata</name>
    <dbReference type="NCBI Taxonomy" id="35677"/>
    <lineage>
        <taxon>Eukaryota</taxon>
        <taxon>Sar</taxon>
        <taxon>Stramenopiles</taxon>
        <taxon>Ochrophyta</taxon>
        <taxon>Pelagophyceae</taxon>
        <taxon>Pelagomonadales</taxon>
        <taxon>Pelagomonadaceae</taxon>
        <taxon>Pelagomonas</taxon>
    </lineage>
</organism>
<accession>A0A7S3ZTH0</accession>
<evidence type="ECO:0000256" key="1">
    <source>
        <dbReference type="ARBA" id="ARBA00005254"/>
    </source>
</evidence>
<dbReference type="InterPro" id="IPR018376">
    <property type="entry name" value="Enoyl-CoA_hyd/isom_CS"/>
</dbReference>
<dbReference type="GO" id="GO:0016853">
    <property type="term" value="F:isomerase activity"/>
    <property type="evidence" value="ECO:0007669"/>
    <property type="project" value="InterPro"/>
</dbReference>
<dbReference type="PROSITE" id="PS00166">
    <property type="entry name" value="ENOYL_COA_HYDRATASE"/>
    <property type="match status" value="1"/>
</dbReference>
<evidence type="ECO:0008006" key="4">
    <source>
        <dbReference type="Google" id="ProtNLM"/>
    </source>
</evidence>
<dbReference type="InterPro" id="IPR045002">
    <property type="entry name" value="Ech1-like"/>
</dbReference>
<gene>
    <name evidence="3" type="ORF">PCAL00307_LOCUS8710</name>
</gene>
<dbReference type="AlphaFoldDB" id="A0A7S3ZTH0"/>
<dbReference type="InterPro" id="IPR029045">
    <property type="entry name" value="ClpP/crotonase-like_dom_sf"/>
</dbReference>
<sequence length="315" mass="33424">MRRAVTRVAPRRRLSVRVERVDKHIAVVTLDRPEKLNALNMAAFRGVRDAARKLRDDASVRCVVLRGAGRAFCAGLDVKGVMHPLRAKANCAELLERADGEAANLAQAVSYLWRGVPCPVVAAVHGACFGGGLQIALGADVRVAAEDAKLSVMEAKWGLVPDMGATAALRELTRRDVALELTTSGRVVGAREALELGLVTRVVEGSAFDAALEFARRVAKGSPDAAAAAKQLWHAAYDAGGGEPAERELLRLETVLQERLLGGWNQVACSMRGLGAPPALTPGFADRADAWAPEAQSAAREWLARLEASGGDEGD</sequence>
<proteinExistence type="inferred from homology"/>
<dbReference type="NCBIfam" id="NF005699">
    <property type="entry name" value="PRK07509.1"/>
    <property type="match status" value="1"/>
</dbReference>
<evidence type="ECO:0000256" key="2">
    <source>
        <dbReference type="RuleBase" id="RU003707"/>
    </source>
</evidence>
<protein>
    <recommendedName>
        <fullName evidence="4">3-hydroxyisobutyryl-coenzyme A hydrolase</fullName>
    </recommendedName>
</protein>
<dbReference type="Gene3D" id="3.90.226.10">
    <property type="entry name" value="2-enoyl-CoA Hydratase, Chain A, domain 1"/>
    <property type="match status" value="1"/>
</dbReference>
<dbReference type="Pfam" id="PF00378">
    <property type="entry name" value="ECH_1"/>
    <property type="match status" value="1"/>
</dbReference>
<reference evidence="3" key="1">
    <citation type="submission" date="2021-01" db="EMBL/GenBank/DDBJ databases">
        <authorList>
            <person name="Corre E."/>
            <person name="Pelletier E."/>
            <person name="Niang G."/>
            <person name="Scheremetjew M."/>
            <person name="Finn R."/>
            <person name="Kale V."/>
            <person name="Holt S."/>
            <person name="Cochrane G."/>
            <person name="Meng A."/>
            <person name="Brown T."/>
            <person name="Cohen L."/>
        </authorList>
    </citation>
    <scope>NUCLEOTIDE SEQUENCE</scope>
    <source>
        <strain evidence="3">CCMP1756</strain>
    </source>
</reference>
<dbReference type="PANTHER" id="PTHR43149:SF1">
    <property type="entry name" value="DELTA(3,5)-DELTA(2,4)-DIENOYL-COA ISOMERASE, MITOCHONDRIAL"/>
    <property type="match status" value="1"/>
</dbReference>
<name>A0A7S3ZTH0_9STRA</name>
<dbReference type="PANTHER" id="PTHR43149">
    <property type="entry name" value="ENOYL-COA HYDRATASE"/>
    <property type="match status" value="1"/>
</dbReference>